<dbReference type="Gene3D" id="3.40.50.970">
    <property type="match status" value="2"/>
</dbReference>
<organism evidence="7 8">
    <name type="scientific">Streptodolium elevatio</name>
    <dbReference type="NCBI Taxonomy" id="3157996"/>
    <lineage>
        <taxon>Bacteria</taxon>
        <taxon>Bacillati</taxon>
        <taxon>Actinomycetota</taxon>
        <taxon>Actinomycetes</taxon>
        <taxon>Kitasatosporales</taxon>
        <taxon>Streptomycetaceae</taxon>
        <taxon>Streptodolium</taxon>
    </lineage>
</organism>
<dbReference type="Pfam" id="PF02775">
    <property type="entry name" value="TPP_enzyme_C"/>
    <property type="match status" value="1"/>
</dbReference>
<dbReference type="PROSITE" id="PS00187">
    <property type="entry name" value="TPP_ENZYMES"/>
    <property type="match status" value="1"/>
</dbReference>
<dbReference type="CDD" id="cd00568">
    <property type="entry name" value="TPP_enzymes"/>
    <property type="match status" value="1"/>
</dbReference>
<evidence type="ECO:0000313" key="7">
    <source>
        <dbReference type="EMBL" id="MEU8132916.1"/>
    </source>
</evidence>
<sequence>MTLMTGAQALVTQLRREGVTHLFGLPGDQIMHLLDALYDEPGITFVTTRHEQATTYMADGYARAVGREGCALVVPGVGLYNAGAGLATAYAASSPVLLLAGQIPRDAIDRGSGALHEIHRQLDVVAPVAGHTAGIRHAAEVPGAVHRAFAAMRTGRPRPAVLDVPPEALAEKADVKLPAAAERRRAQPDPDAVRDAAALLLRAERPLLWAGGGAVSAGAHDALTAIAEHLQAPVVTTREGKGAVDDRHPLSVGTMWFNPRLRPVLDDADAVLAVGTRFSGSGIAPHVPLVHLDADPTEFDRHHTASVAIAADALPGAKALLAELRRTSGPRPPRTAETARMRRQVHEQLAAVGPQSAIVDTVRAALPDDSILVPCTTTVGYMCHMRYPVHARRGYLATSYMGTLGFAFPTGLGAKAARPDVPVVTLSGDGGFLFAAGELATAVQYGINTVNVVFDDGAYGNSNRDQRERFGGREIGTALRNPDWAALARSFGANGVALSAPDDLGPALRDALGADAPTVISVPIPRLPSPF</sequence>
<dbReference type="InterPro" id="IPR012000">
    <property type="entry name" value="Thiamin_PyroP_enz_cen_dom"/>
</dbReference>
<evidence type="ECO:0000259" key="6">
    <source>
        <dbReference type="Pfam" id="PF02776"/>
    </source>
</evidence>
<dbReference type="Pfam" id="PF00205">
    <property type="entry name" value="TPP_enzyme_M"/>
    <property type="match status" value="1"/>
</dbReference>
<evidence type="ECO:0000313" key="8">
    <source>
        <dbReference type="Proteomes" id="UP001551482"/>
    </source>
</evidence>
<evidence type="ECO:0000256" key="3">
    <source>
        <dbReference type="RuleBase" id="RU362132"/>
    </source>
</evidence>
<accession>A0ABV3DAZ4</accession>
<dbReference type="PANTHER" id="PTHR18968:SF167">
    <property type="entry name" value="ACETOLACTATE SYNTHASE LARGE SUBUNIT ILVB2-RELATED"/>
    <property type="match status" value="1"/>
</dbReference>
<dbReference type="InterPro" id="IPR011766">
    <property type="entry name" value="TPP_enzyme_TPP-bd"/>
</dbReference>
<feature type="domain" description="Thiamine pyrophosphate enzyme central" evidence="4">
    <location>
        <begin position="193"/>
        <end position="317"/>
    </location>
</feature>
<keyword evidence="2 3" id="KW-0786">Thiamine pyrophosphate</keyword>
<evidence type="ECO:0000256" key="1">
    <source>
        <dbReference type="ARBA" id="ARBA00007812"/>
    </source>
</evidence>
<gene>
    <name evidence="7" type="ORF">AB0C36_05355</name>
</gene>
<proteinExistence type="inferred from homology"/>
<comment type="caution">
    <text evidence="7">The sequence shown here is derived from an EMBL/GenBank/DDBJ whole genome shotgun (WGS) entry which is preliminary data.</text>
</comment>
<comment type="similarity">
    <text evidence="1 3">Belongs to the TPP enzyme family.</text>
</comment>
<dbReference type="RefSeq" id="WP_358349544.1">
    <property type="nucleotide sequence ID" value="NZ_JBEZFP010000009.1"/>
</dbReference>
<name>A0ABV3DAZ4_9ACTN</name>
<reference evidence="7 8" key="1">
    <citation type="submission" date="2024-06" db="EMBL/GenBank/DDBJ databases">
        <title>The Natural Products Discovery Center: Release of the First 8490 Sequenced Strains for Exploring Actinobacteria Biosynthetic Diversity.</title>
        <authorList>
            <person name="Kalkreuter E."/>
            <person name="Kautsar S.A."/>
            <person name="Yang D."/>
            <person name="Bader C.D."/>
            <person name="Teijaro C.N."/>
            <person name="Fluegel L."/>
            <person name="Davis C.M."/>
            <person name="Simpson J.R."/>
            <person name="Lauterbach L."/>
            <person name="Steele A.D."/>
            <person name="Gui C."/>
            <person name="Meng S."/>
            <person name="Li G."/>
            <person name="Viehrig K."/>
            <person name="Ye F."/>
            <person name="Su P."/>
            <person name="Kiefer A.F."/>
            <person name="Nichols A."/>
            <person name="Cepeda A.J."/>
            <person name="Yan W."/>
            <person name="Fan B."/>
            <person name="Jiang Y."/>
            <person name="Adhikari A."/>
            <person name="Zheng C.-J."/>
            <person name="Schuster L."/>
            <person name="Cowan T.M."/>
            <person name="Smanski M.J."/>
            <person name="Chevrette M.G."/>
            <person name="De Carvalho L.P.S."/>
            <person name="Shen B."/>
        </authorList>
    </citation>
    <scope>NUCLEOTIDE SEQUENCE [LARGE SCALE GENOMIC DNA]</scope>
    <source>
        <strain evidence="7 8">NPDC048946</strain>
    </source>
</reference>
<dbReference type="SUPFAM" id="SSF52467">
    <property type="entry name" value="DHS-like NAD/FAD-binding domain"/>
    <property type="match status" value="1"/>
</dbReference>
<dbReference type="InterPro" id="IPR012001">
    <property type="entry name" value="Thiamin_PyroP_enz_TPP-bd_dom"/>
</dbReference>
<dbReference type="PANTHER" id="PTHR18968">
    <property type="entry name" value="THIAMINE PYROPHOSPHATE ENZYMES"/>
    <property type="match status" value="1"/>
</dbReference>
<evidence type="ECO:0000259" key="4">
    <source>
        <dbReference type="Pfam" id="PF00205"/>
    </source>
</evidence>
<dbReference type="Proteomes" id="UP001551482">
    <property type="component" value="Unassembled WGS sequence"/>
</dbReference>
<keyword evidence="8" id="KW-1185">Reference proteome</keyword>
<evidence type="ECO:0000256" key="2">
    <source>
        <dbReference type="ARBA" id="ARBA00023052"/>
    </source>
</evidence>
<dbReference type="Pfam" id="PF02776">
    <property type="entry name" value="TPP_enzyme_N"/>
    <property type="match status" value="1"/>
</dbReference>
<dbReference type="InterPro" id="IPR045229">
    <property type="entry name" value="TPP_enz"/>
</dbReference>
<protein>
    <submittedName>
        <fullName evidence="7">Thiamine pyrophosphate-binding protein</fullName>
    </submittedName>
</protein>
<dbReference type="CDD" id="cd07035">
    <property type="entry name" value="TPP_PYR_POX_like"/>
    <property type="match status" value="1"/>
</dbReference>
<dbReference type="Gene3D" id="3.40.50.1220">
    <property type="entry name" value="TPP-binding domain"/>
    <property type="match status" value="1"/>
</dbReference>
<dbReference type="InterPro" id="IPR029061">
    <property type="entry name" value="THDP-binding"/>
</dbReference>
<dbReference type="InterPro" id="IPR029035">
    <property type="entry name" value="DHS-like_NAD/FAD-binding_dom"/>
</dbReference>
<dbReference type="InterPro" id="IPR000399">
    <property type="entry name" value="TPP-bd_CS"/>
</dbReference>
<dbReference type="SUPFAM" id="SSF52518">
    <property type="entry name" value="Thiamin diphosphate-binding fold (THDP-binding)"/>
    <property type="match status" value="2"/>
</dbReference>
<dbReference type="EMBL" id="JBEZFP010000009">
    <property type="protein sequence ID" value="MEU8132916.1"/>
    <property type="molecule type" value="Genomic_DNA"/>
</dbReference>
<evidence type="ECO:0000259" key="5">
    <source>
        <dbReference type="Pfam" id="PF02775"/>
    </source>
</evidence>
<feature type="domain" description="Thiamine pyrophosphate enzyme N-terminal TPP-binding" evidence="6">
    <location>
        <begin position="4"/>
        <end position="117"/>
    </location>
</feature>
<feature type="domain" description="Thiamine pyrophosphate enzyme TPP-binding" evidence="5">
    <location>
        <begin position="384"/>
        <end position="522"/>
    </location>
</feature>